<sequence length="358" mass="40181">MKSRLQLFRNLTLALSLCGLITACDVHEMPDIPENEPFVIRLNFDTDMTPWHHTVKKTEVAEMSLGDPAPSMSDNGIMRYVVRVYPLQNGREVSPQQCVKEFVYEKSVYDGYDNTLTAALPSGDYKVMVWADMREISSDTPFYFTDNFVEMTLQGEHHGNTDLRDAFRGSADISLAASIAVHTPDTVDVTMQRPLAKYEFISTDLKEFIDKEVQNALARGEVAEVAGDKTPSRDVDTDDYQIVFYYTGFMPCAYNMFLDKPVDSSSGVSFSSKITQLNETEASIGFDYVLINGKDASVTTQIAIYNKDGKQISLTDPISIPLMRSRHTILRGSFLMQEATKGLVINPEFDGEYNLIIL</sequence>
<proteinExistence type="predicted"/>
<dbReference type="PROSITE" id="PS51257">
    <property type="entry name" value="PROKAR_LIPOPROTEIN"/>
    <property type="match status" value="1"/>
</dbReference>
<gene>
    <name evidence="2" type="ORF">DWX97_07725</name>
</gene>
<dbReference type="Pfam" id="PF20200">
    <property type="entry name" value="DUF6562"/>
    <property type="match status" value="1"/>
</dbReference>
<comment type="caution">
    <text evidence="2">The sequence shown here is derived from an EMBL/GenBank/DDBJ whole genome shotgun (WGS) entry which is preliminary data.</text>
</comment>
<evidence type="ECO:0000313" key="2">
    <source>
        <dbReference type="EMBL" id="RGS38234.1"/>
    </source>
</evidence>
<reference evidence="2 3" key="1">
    <citation type="submission" date="2018-08" db="EMBL/GenBank/DDBJ databases">
        <title>A genome reference for cultivated species of the human gut microbiota.</title>
        <authorList>
            <person name="Zou Y."/>
            <person name="Xue W."/>
            <person name="Luo G."/>
        </authorList>
    </citation>
    <scope>NUCLEOTIDE SEQUENCE [LARGE SCALE GENOMIC DNA]</scope>
    <source>
        <strain evidence="2 3">AF22-3AC</strain>
    </source>
</reference>
<dbReference type="Proteomes" id="UP000283341">
    <property type="component" value="Unassembled WGS sequence"/>
</dbReference>
<protein>
    <recommendedName>
        <fullName evidence="1">DUF6562 domain-containing protein</fullName>
    </recommendedName>
</protein>
<dbReference type="RefSeq" id="WP_118402216.1">
    <property type="nucleotide sequence ID" value="NZ_JADNFX010000058.1"/>
</dbReference>
<evidence type="ECO:0000259" key="1">
    <source>
        <dbReference type="Pfam" id="PF20200"/>
    </source>
</evidence>
<dbReference type="EMBL" id="QRVJ01000004">
    <property type="protein sequence ID" value="RGS38234.1"/>
    <property type="molecule type" value="Genomic_DNA"/>
</dbReference>
<accession>A0A412IKR6</accession>
<feature type="domain" description="DUF6562" evidence="1">
    <location>
        <begin position="41"/>
        <end position="357"/>
    </location>
</feature>
<evidence type="ECO:0000313" key="3">
    <source>
        <dbReference type="Proteomes" id="UP000283341"/>
    </source>
</evidence>
<dbReference type="InterPro" id="IPR046692">
    <property type="entry name" value="DUF6562"/>
</dbReference>
<dbReference type="AlphaFoldDB" id="A0A412IKR6"/>
<name>A0A412IKR6_9BACE</name>
<organism evidence="2 3">
    <name type="scientific">Bacteroides cellulosilyticus</name>
    <dbReference type="NCBI Taxonomy" id="246787"/>
    <lineage>
        <taxon>Bacteria</taxon>
        <taxon>Pseudomonadati</taxon>
        <taxon>Bacteroidota</taxon>
        <taxon>Bacteroidia</taxon>
        <taxon>Bacteroidales</taxon>
        <taxon>Bacteroidaceae</taxon>
        <taxon>Bacteroides</taxon>
    </lineage>
</organism>